<name>A0ABD0UX92_DENTH</name>
<comment type="caution">
    <text evidence="2">The sequence shown here is derived from an EMBL/GenBank/DDBJ whole genome shotgun (WGS) entry which is preliminary data.</text>
</comment>
<keyword evidence="1" id="KW-0732">Signal</keyword>
<evidence type="ECO:0000256" key="1">
    <source>
        <dbReference type="SAM" id="SignalP"/>
    </source>
</evidence>
<keyword evidence="3" id="KW-1185">Reference proteome</keyword>
<dbReference type="AlphaFoldDB" id="A0ABD0UX92"/>
<evidence type="ECO:0000313" key="3">
    <source>
        <dbReference type="Proteomes" id="UP001552299"/>
    </source>
</evidence>
<feature type="signal peptide" evidence="1">
    <location>
        <begin position="1"/>
        <end position="15"/>
    </location>
</feature>
<reference evidence="2 3" key="1">
    <citation type="journal article" date="2024" name="Plant Biotechnol. J.">
        <title>Dendrobium thyrsiflorum genome and its molecular insights into genes involved in important horticultural traits.</title>
        <authorList>
            <person name="Chen B."/>
            <person name="Wang J.Y."/>
            <person name="Zheng P.J."/>
            <person name="Li K.L."/>
            <person name="Liang Y.M."/>
            <person name="Chen X.F."/>
            <person name="Zhang C."/>
            <person name="Zhao X."/>
            <person name="He X."/>
            <person name="Zhang G.Q."/>
            <person name="Liu Z.J."/>
            <person name="Xu Q."/>
        </authorList>
    </citation>
    <scope>NUCLEOTIDE SEQUENCE [LARGE SCALE GENOMIC DNA]</scope>
    <source>
        <strain evidence="2">GZMU011</strain>
    </source>
</reference>
<dbReference type="EMBL" id="JANQDX010000010">
    <property type="protein sequence ID" value="KAL0917264.1"/>
    <property type="molecule type" value="Genomic_DNA"/>
</dbReference>
<organism evidence="2 3">
    <name type="scientific">Dendrobium thyrsiflorum</name>
    <name type="common">Pinecone-like raceme dendrobium</name>
    <name type="synonym">Orchid</name>
    <dbReference type="NCBI Taxonomy" id="117978"/>
    <lineage>
        <taxon>Eukaryota</taxon>
        <taxon>Viridiplantae</taxon>
        <taxon>Streptophyta</taxon>
        <taxon>Embryophyta</taxon>
        <taxon>Tracheophyta</taxon>
        <taxon>Spermatophyta</taxon>
        <taxon>Magnoliopsida</taxon>
        <taxon>Liliopsida</taxon>
        <taxon>Asparagales</taxon>
        <taxon>Orchidaceae</taxon>
        <taxon>Epidendroideae</taxon>
        <taxon>Malaxideae</taxon>
        <taxon>Dendrobiinae</taxon>
        <taxon>Dendrobium</taxon>
    </lineage>
</organism>
<sequence>MNTLAACVFAFRGRALRLWLPLLPGRPTPTSSTAKEFLTGSKRREKFLQADWQVNLTSSSDSTV</sequence>
<proteinExistence type="predicted"/>
<accession>A0ABD0UX92</accession>
<feature type="chain" id="PRO_5044864059" evidence="1">
    <location>
        <begin position="16"/>
        <end position="64"/>
    </location>
</feature>
<evidence type="ECO:0000313" key="2">
    <source>
        <dbReference type="EMBL" id="KAL0917264.1"/>
    </source>
</evidence>
<protein>
    <submittedName>
        <fullName evidence="2">Uncharacterized protein</fullName>
    </submittedName>
</protein>
<dbReference type="Proteomes" id="UP001552299">
    <property type="component" value="Unassembled WGS sequence"/>
</dbReference>
<gene>
    <name evidence="2" type="ORF">M5K25_012314</name>
</gene>